<evidence type="ECO:0000256" key="10">
    <source>
        <dbReference type="PROSITE-ProRule" id="PRU00339"/>
    </source>
</evidence>
<dbReference type="Gene3D" id="1.25.40.10">
    <property type="entry name" value="Tetratricopeptide repeat domain"/>
    <property type="match status" value="1"/>
</dbReference>
<evidence type="ECO:0000256" key="4">
    <source>
        <dbReference type="ARBA" id="ARBA00022475"/>
    </source>
</evidence>
<sequence length="382" mass="41835">MIRFLLLVMIAAAALVTGPLLAGNKGYVLIAIGSYTIEMTVISACLLALMLYAALLVLEALLGRLFGLRGATRRWFASRNSQKARIQLHNGLLALAEGEWARAEKLFHSSERRSDETLVQLFCAAEAANAQGADARRDDYLQQAVTAHPEAGLAAGLLKARLQLRRGATAEAVSTLQALRIEHPKHAGLSKLLAEASLATDSSAAPAALLAPQPTADTEALALYRQALCAAGSDLNALQQHWQQIPKSWRQRTELQAVYGRQLLQLGQEETAASLLQEWLRKAPATPLLDLIPDLTQPQPSLLATLQRHPATEPGMAQAIGWLLLLQRDYPQAQRQLEQALASQPDPRTYRALARLMEQQRLFEKASEYYRLSLAANPQQRG</sequence>
<evidence type="ECO:0000256" key="9">
    <source>
        <dbReference type="ARBA" id="ARBA00023244"/>
    </source>
</evidence>
<feature type="repeat" description="TPR" evidence="10">
    <location>
        <begin position="347"/>
        <end position="380"/>
    </location>
</feature>
<comment type="subcellular location">
    <subcellularLocation>
        <location evidence="2">Cell inner membrane</location>
        <topology evidence="2">Multi-pass membrane protein</topology>
    </subcellularLocation>
</comment>
<dbReference type="NCBIfam" id="TIGR00540">
    <property type="entry name" value="TPR_hemY_coli"/>
    <property type="match status" value="1"/>
</dbReference>
<comment type="pathway">
    <text evidence="3">Porphyrin-containing compound metabolism; protoheme biosynthesis.</text>
</comment>
<keyword evidence="4" id="KW-1003">Cell membrane</keyword>
<dbReference type="EMBL" id="JBHSAF010000003">
    <property type="protein sequence ID" value="MFC3912831.1"/>
    <property type="molecule type" value="Genomic_DNA"/>
</dbReference>
<evidence type="ECO:0000256" key="6">
    <source>
        <dbReference type="ARBA" id="ARBA00022692"/>
    </source>
</evidence>
<evidence type="ECO:0000256" key="7">
    <source>
        <dbReference type="ARBA" id="ARBA00022989"/>
    </source>
</evidence>
<keyword evidence="7 11" id="KW-1133">Transmembrane helix</keyword>
<evidence type="ECO:0000256" key="2">
    <source>
        <dbReference type="ARBA" id="ARBA00004429"/>
    </source>
</evidence>
<evidence type="ECO:0000313" key="14">
    <source>
        <dbReference type="Proteomes" id="UP001595692"/>
    </source>
</evidence>
<comment type="function">
    <text evidence="1">Involved in a late step of protoheme IX synthesis.</text>
</comment>
<dbReference type="SUPFAM" id="SSF48452">
    <property type="entry name" value="TPR-like"/>
    <property type="match status" value="1"/>
</dbReference>
<dbReference type="InterPro" id="IPR019734">
    <property type="entry name" value="TPR_rpt"/>
</dbReference>
<protein>
    <submittedName>
        <fullName evidence="13">Heme biosynthesis HemY N-terminal domain-containing protein</fullName>
    </submittedName>
</protein>
<dbReference type="InterPro" id="IPR011990">
    <property type="entry name" value="TPR-like_helical_dom_sf"/>
</dbReference>
<organism evidence="13 14">
    <name type="scientific">Pseudaeromonas sharmana</name>
    <dbReference type="NCBI Taxonomy" id="328412"/>
    <lineage>
        <taxon>Bacteria</taxon>
        <taxon>Pseudomonadati</taxon>
        <taxon>Pseudomonadota</taxon>
        <taxon>Gammaproteobacteria</taxon>
        <taxon>Aeromonadales</taxon>
        <taxon>Aeromonadaceae</taxon>
        <taxon>Pseudaeromonas</taxon>
    </lineage>
</organism>
<evidence type="ECO:0000256" key="3">
    <source>
        <dbReference type="ARBA" id="ARBA00004744"/>
    </source>
</evidence>
<proteinExistence type="predicted"/>
<feature type="transmembrane region" description="Helical" evidence="11">
    <location>
        <begin position="41"/>
        <end position="66"/>
    </location>
</feature>
<evidence type="ECO:0000259" key="12">
    <source>
        <dbReference type="Pfam" id="PF07219"/>
    </source>
</evidence>
<reference evidence="14" key="1">
    <citation type="journal article" date="2019" name="Int. J. Syst. Evol. Microbiol.">
        <title>The Global Catalogue of Microorganisms (GCM) 10K type strain sequencing project: providing services to taxonomists for standard genome sequencing and annotation.</title>
        <authorList>
            <consortium name="The Broad Institute Genomics Platform"/>
            <consortium name="The Broad Institute Genome Sequencing Center for Infectious Disease"/>
            <person name="Wu L."/>
            <person name="Ma J."/>
        </authorList>
    </citation>
    <scope>NUCLEOTIDE SEQUENCE [LARGE SCALE GENOMIC DNA]</scope>
    <source>
        <strain evidence="14">CCUG 54939</strain>
    </source>
</reference>
<comment type="caution">
    <text evidence="13">The sequence shown here is derived from an EMBL/GenBank/DDBJ whole genome shotgun (WGS) entry which is preliminary data.</text>
</comment>
<accession>A0ABV8CLV1</accession>
<evidence type="ECO:0000256" key="5">
    <source>
        <dbReference type="ARBA" id="ARBA00022519"/>
    </source>
</evidence>
<feature type="domain" description="HemY N-terminal" evidence="12">
    <location>
        <begin position="26"/>
        <end position="132"/>
    </location>
</feature>
<dbReference type="InterPro" id="IPR010817">
    <property type="entry name" value="HemY_N"/>
</dbReference>
<dbReference type="InterPro" id="IPR005254">
    <property type="entry name" value="Heme_biosyn_assoc_TPR_pro"/>
</dbReference>
<evidence type="ECO:0000313" key="13">
    <source>
        <dbReference type="EMBL" id="MFC3912831.1"/>
    </source>
</evidence>
<keyword evidence="9" id="KW-0627">Porphyrin biosynthesis</keyword>
<name>A0ABV8CLV1_9GAMM</name>
<keyword evidence="5" id="KW-0997">Cell inner membrane</keyword>
<dbReference type="PROSITE" id="PS50005">
    <property type="entry name" value="TPR"/>
    <property type="match status" value="1"/>
</dbReference>
<gene>
    <name evidence="13" type="ORF">ACFOSS_05045</name>
</gene>
<keyword evidence="8 11" id="KW-0472">Membrane</keyword>
<keyword evidence="10" id="KW-0802">TPR repeat</keyword>
<keyword evidence="6 11" id="KW-0812">Transmembrane</keyword>
<dbReference type="Proteomes" id="UP001595692">
    <property type="component" value="Unassembled WGS sequence"/>
</dbReference>
<dbReference type="Pfam" id="PF07219">
    <property type="entry name" value="HemY_N"/>
    <property type="match status" value="1"/>
</dbReference>
<evidence type="ECO:0000256" key="1">
    <source>
        <dbReference type="ARBA" id="ARBA00002962"/>
    </source>
</evidence>
<evidence type="ECO:0000256" key="8">
    <source>
        <dbReference type="ARBA" id="ARBA00023136"/>
    </source>
</evidence>
<evidence type="ECO:0000256" key="11">
    <source>
        <dbReference type="SAM" id="Phobius"/>
    </source>
</evidence>
<dbReference type="RefSeq" id="WP_377151027.1">
    <property type="nucleotide sequence ID" value="NZ_JBHSAF010000003.1"/>
</dbReference>
<keyword evidence="14" id="KW-1185">Reference proteome</keyword>